<organism evidence="1 2">
    <name type="scientific">Paraflavitalea soli</name>
    <dbReference type="NCBI Taxonomy" id="2315862"/>
    <lineage>
        <taxon>Bacteria</taxon>
        <taxon>Pseudomonadati</taxon>
        <taxon>Bacteroidota</taxon>
        <taxon>Chitinophagia</taxon>
        <taxon>Chitinophagales</taxon>
        <taxon>Chitinophagaceae</taxon>
        <taxon>Paraflavitalea</taxon>
    </lineage>
</organism>
<accession>A0A3B7MPK7</accession>
<sequence length="99" mass="11496">MILPLLPAARFLQLSQRITLYPSLVTERRFWLQLYNIERGVFTIYFYTLSGVLLFKSFLAHKEHFSTHTICLPVLISTGIYKVAVCCGDSHYLQTIVIR</sequence>
<dbReference type="KEGG" id="pseg:D3H65_05665"/>
<gene>
    <name evidence="1" type="ORF">D3H65_05665</name>
</gene>
<dbReference type="RefSeq" id="WP_119049333.1">
    <property type="nucleotide sequence ID" value="NZ_CP032157.1"/>
</dbReference>
<dbReference type="Proteomes" id="UP000263900">
    <property type="component" value="Chromosome"/>
</dbReference>
<dbReference type="AlphaFoldDB" id="A0A3B7MPK7"/>
<evidence type="ECO:0000313" key="1">
    <source>
        <dbReference type="EMBL" id="AXY73495.1"/>
    </source>
</evidence>
<dbReference type="EMBL" id="CP032157">
    <property type="protein sequence ID" value="AXY73495.1"/>
    <property type="molecule type" value="Genomic_DNA"/>
</dbReference>
<proteinExistence type="predicted"/>
<protein>
    <submittedName>
        <fullName evidence="1">Uncharacterized protein</fullName>
    </submittedName>
</protein>
<reference evidence="1 2" key="1">
    <citation type="submission" date="2018-09" db="EMBL/GenBank/DDBJ databases">
        <title>Genome sequencing of strain 6GH32-13.</title>
        <authorList>
            <person name="Weon H.-Y."/>
            <person name="Heo J."/>
            <person name="Kwon S.-W."/>
        </authorList>
    </citation>
    <scope>NUCLEOTIDE SEQUENCE [LARGE SCALE GENOMIC DNA]</scope>
    <source>
        <strain evidence="1 2">5GH32-13</strain>
    </source>
</reference>
<dbReference type="OrthoDB" id="674099at2"/>
<keyword evidence="2" id="KW-1185">Reference proteome</keyword>
<evidence type="ECO:0000313" key="2">
    <source>
        <dbReference type="Proteomes" id="UP000263900"/>
    </source>
</evidence>
<name>A0A3B7MPK7_9BACT</name>